<dbReference type="Gene3D" id="3.40.50.450">
    <property type="match status" value="1"/>
</dbReference>
<dbReference type="OrthoDB" id="9785707at2"/>
<dbReference type="NCBIfam" id="TIGR00732">
    <property type="entry name" value="dprA"/>
    <property type="match status" value="1"/>
</dbReference>
<organism evidence="3 4">
    <name type="scientific">Asaccharospora irregularis DSM 2635</name>
    <dbReference type="NCBI Taxonomy" id="1121321"/>
    <lineage>
        <taxon>Bacteria</taxon>
        <taxon>Bacillati</taxon>
        <taxon>Bacillota</taxon>
        <taxon>Clostridia</taxon>
        <taxon>Peptostreptococcales</taxon>
        <taxon>Peptostreptococcaceae</taxon>
        <taxon>Asaccharospora</taxon>
    </lineage>
</organism>
<dbReference type="RefSeq" id="WP_073123566.1">
    <property type="nucleotide sequence ID" value="NZ_BAABCH010000028.1"/>
</dbReference>
<dbReference type="Proteomes" id="UP000243255">
    <property type="component" value="Unassembled WGS sequence"/>
</dbReference>
<feature type="domain" description="Smf/DprA SLOG" evidence="2">
    <location>
        <begin position="79"/>
        <end position="289"/>
    </location>
</feature>
<protein>
    <submittedName>
        <fullName evidence="3">DNA processing protein</fullName>
    </submittedName>
</protein>
<evidence type="ECO:0000313" key="3">
    <source>
        <dbReference type="EMBL" id="SHG47461.1"/>
    </source>
</evidence>
<proteinExistence type="inferred from homology"/>
<evidence type="ECO:0000313" key="4">
    <source>
        <dbReference type="Proteomes" id="UP000243255"/>
    </source>
</evidence>
<dbReference type="EMBL" id="FQWX01000002">
    <property type="protein sequence ID" value="SHG47461.1"/>
    <property type="molecule type" value="Genomic_DNA"/>
</dbReference>
<dbReference type="GO" id="GO:0009294">
    <property type="term" value="P:DNA-mediated transformation"/>
    <property type="evidence" value="ECO:0007669"/>
    <property type="project" value="InterPro"/>
</dbReference>
<sequence length="366" mass="41044">MEKNDVYLWLKSISGVTDKTIEKIEDSIEDIEDLIYFSDKEIYNLQNINLNIKENIVKYKSRAYLDNIKEKLYKKSVKYVCKNHDDYPEKLRNIYNPPKVLFYKGDISLLKKNFNIAMVGSRKPSSYGINCAKTISKKLSNDGVGIISGLALGIDSYSHLGCLEGMSKTIAVLGSGVDNPLPKQNIGLSDKILADGGLILSEYGIDSKVFPYNFSNRNRIISGLSEGVIVVEAAMKSGALITVDFALEQGKMVFAVPGNINSEMSRGCHKIIKDGAKLIENIDDILNEYNLITINNVENNNNCDNIVLNAEYKKIIELIKKEGSLHIDKICDYTGIEIKYINSILNELELKDLIIEMNNKTYSLNL</sequence>
<dbReference type="InterPro" id="IPR036388">
    <property type="entry name" value="WH-like_DNA-bd_sf"/>
</dbReference>
<dbReference type="STRING" id="1121321.SAMN04488530_102120"/>
<name>A0A1M5K414_9FIRM</name>
<dbReference type="PANTHER" id="PTHR43022">
    <property type="entry name" value="PROTEIN SMF"/>
    <property type="match status" value="1"/>
</dbReference>
<dbReference type="InterPro" id="IPR003488">
    <property type="entry name" value="DprA"/>
</dbReference>
<dbReference type="Gene3D" id="1.10.10.10">
    <property type="entry name" value="Winged helix-like DNA-binding domain superfamily/Winged helix DNA-binding domain"/>
    <property type="match status" value="1"/>
</dbReference>
<dbReference type="PANTHER" id="PTHR43022:SF1">
    <property type="entry name" value="PROTEIN SMF"/>
    <property type="match status" value="1"/>
</dbReference>
<dbReference type="InterPro" id="IPR057666">
    <property type="entry name" value="DrpA_SLOG"/>
</dbReference>
<dbReference type="AlphaFoldDB" id="A0A1M5K414"/>
<accession>A0A1M5K414</accession>
<dbReference type="Pfam" id="PF02481">
    <property type="entry name" value="DNA_processg_A"/>
    <property type="match status" value="1"/>
</dbReference>
<reference evidence="4" key="1">
    <citation type="submission" date="2016-11" db="EMBL/GenBank/DDBJ databases">
        <authorList>
            <person name="Varghese N."/>
            <person name="Submissions S."/>
        </authorList>
    </citation>
    <scope>NUCLEOTIDE SEQUENCE [LARGE SCALE GENOMIC DNA]</scope>
    <source>
        <strain evidence="4">DSM 2635</strain>
    </source>
</reference>
<gene>
    <name evidence="3" type="ORF">SAMN04488530_102120</name>
</gene>
<dbReference type="SUPFAM" id="SSF102405">
    <property type="entry name" value="MCP/YpsA-like"/>
    <property type="match status" value="1"/>
</dbReference>
<keyword evidence="4" id="KW-1185">Reference proteome</keyword>
<comment type="similarity">
    <text evidence="1">Belongs to the DprA/Smf family.</text>
</comment>
<evidence type="ECO:0000259" key="2">
    <source>
        <dbReference type="Pfam" id="PF02481"/>
    </source>
</evidence>
<evidence type="ECO:0000256" key="1">
    <source>
        <dbReference type="ARBA" id="ARBA00006525"/>
    </source>
</evidence>